<comment type="caution">
    <text evidence="3">The sequence shown here is derived from an EMBL/GenBank/DDBJ whole genome shotgun (WGS) entry which is preliminary data.</text>
</comment>
<organism evidence="3 4">
    <name type="scientific">Corallococcus soli</name>
    <dbReference type="NCBI Taxonomy" id="2710757"/>
    <lineage>
        <taxon>Bacteria</taxon>
        <taxon>Pseudomonadati</taxon>
        <taxon>Myxococcota</taxon>
        <taxon>Myxococcia</taxon>
        <taxon>Myxococcales</taxon>
        <taxon>Cystobacterineae</taxon>
        <taxon>Myxococcaceae</taxon>
        <taxon>Corallococcus</taxon>
    </lineage>
</organism>
<feature type="signal peptide" evidence="2">
    <location>
        <begin position="1"/>
        <end position="21"/>
    </location>
</feature>
<name>A0ABR9PPX0_9BACT</name>
<proteinExistence type="predicted"/>
<gene>
    <name evidence="3" type="ORF">G4177_17375</name>
</gene>
<keyword evidence="1" id="KW-0802">TPR repeat</keyword>
<feature type="chain" id="PRO_5047328510" description="Lipoprotein" evidence="2">
    <location>
        <begin position="22"/>
        <end position="407"/>
    </location>
</feature>
<dbReference type="InterPro" id="IPR011990">
    <property type="entry name" value="TPR-like_helical_dom_sf"/>
</dbReference>
<evidence type="ECO:0000256" key="1">
    <source>
        <dbReference type="PROSITE-ProRule" id="PRU00339"/>
    </source>
</evidence>
<dbReference type="Gene3D" id="1.25.40.10">
    <property type="entry name" value="Tetratricopeptide repeat domain"/>
    <property type="match status" value="1"/>
</dbReference>
<keyword evidence="2" id="KW-0732">Signal</keyword>
<protein>
    <recommendedName>
        <fullName evidence="5">Lipoprotein</fullName>
    </recommendedName>
</protein>
<keyword evidence="4" id="KW-1185">Reference proteome</keyword>
<dbReference type="Proteomes" id="UP001516472">
    <property type="component" value="Unassembled WGS sequence"/>
</dbReference>
<feature type="repeat" description="TPR" evidence="1">
    <location>
        <begin position="165"/>
        <end position="198"/>
    </location>
</feature>
<dbReference type="EMBL" id="JAAIYO010000004">
    <property type="protein sequence ID" value="MBE4749938.1"/>
    <property type="molecule type" value="Genomic_DNA"/>
</dbReference>
<reference evidence="3 4" key="1">
    <citation type="submission" date="2020-02" db="EMBL/GenBank/DDBJ databases">
        <authorList>
            <person name="Babadi Z.K."/>
            <person name="Risdian C."/>
            <person name="Ebrahimipour G.H."/>
            <person name="Wink J."/>
        </authorList>
    </citation>
    <scope>NUCLEOTIDE SEQUENCE [LARGE SCALE GENOMIC DNA]</scope>
    <source>
        <strain evidence="3 4">ZKHCc1 1396</strain>
    </source>
</reference>
<dbReference type="InterPro" id="IPR019734">
    <property type="entry name" value="TPR_rpt"/>
</dbReference>
<evidence type="ECO:0000313" key="3">
    <source>
        <dbReference type="EMBL" id="MBE4749938.1"/>
    </source>
</evidence>
<evidence type="ECO:0008006" key="5">
    <source>
        <dbReference type="Google" id="ProtNLM"/>
    </source>
</evidence>
<evidence type="ECO:0000256" key="2">
    <source>
        <dbReference type="SAM" id="SignalP"/>
    </source>
</evidence>
<accession>A0ABR9PPX0</accession>
<evidence type="ECO:0000313" key="4">
    <source>
        <dbReference type="Proteomes" id="UP001516472"/>
    </source>
</evidence>
<dbReference type="SUPFAM" id="SSF48452">
    <property type="entry name" value="TPR-like"/>
    <property type="match status" value="1"/>
</dbReference>
<dbReference type="PROSITE" id="PS51257">
    <property type="entry name" value="PROKAR_LIPOPROTEIN"/>
    <property type="match status" value="1"/>
</dbReference>
<sequence>MARWGLLFVTALGLLSGCASDYVARTAAARLAYQASDYPRALRELEDEEKGAPQRDQLLLMLDRGMVLHAAGQWEASTKVLAEADRLVGELDITSVSEEAGVLLSNERRRAYRGEDFEKLMISVLQALNYAQLGRDEDALVEVRRVNERLEKMILEEKKPYEQLAIARYLGGVLYEDQREWDSAFIDYMKAYELEPRLGGLVEPLLRLAKKTGRDDAYAMLSQKFPDVEHSPPGPEDGQLVVVVEAGLSPEKTSASRDYNDSGELISVPVYRDRGGTPAVRVAVGDRSERAVTVTSLSRVAQVHLNDRIGRMLAKQLAGAVAKAGVAAGVGALTKSKELGVLTFLLLNAGNQPDLRSWLSLPAEFQVARFRLAPGKHTVQVDAPGRPTTHAVEVKPGRVAVLVVRSY</sequence>
<dbReference type="PROSITE" id="PS50005">
    <property type="entry name" value="TPR"/>
    <property type="match status" value="1"/>
</dbReference>